<dbReference type="Proteomes" id="UP000070412">
    <property type="component" value="Unassembled WGS sequence"/>
</dbReference>
<reference evidence="4" key="1">
    <citation type="journal article" date="2020" name="PLoS Negl. Trop. Dis.">
        <title>High-quality nuclear genome for Sarcoptes scabiei-A critical resource for a neglected parasite.</title>
        <authorList>
            <person name="Korhonen P.K."/>
            <person name="Gasser R.B."/>
            <person name="Ma G."/>
            <person name="Wang T."/>
            <person name="Stroehlein A.J."/>
            <person name="Young N.D."/>
            <person name="Ang C.S."/>
            <person name="Fernando D.D."/>
            <person name="Lu H.C."/>
            <person name="Taylor S."/>
            <person name="Reynolds S.L."/>
            <person name="Mofiz E."/>
            <person name="Najaraj S.H."/>
            <person name="Gowda H."/>
            <person name="Madugundu A."/>
            <person name="Renuse S."/>
            <person name="Holt D."/>
            <person name="Pandey A."/>
            <person name="Papenfuss A.T."/>
            <person name="Fischer K."/>
        </authorList>
    </citation>
    <scope>NUCLEOTIDE SEQUENCE [LARGE SCALE GENOMIC DNA]</scope>
</reference>
<feature type="compositionally biased region" description="Low complexity" evidence="1">
    <location>
        <begin position="356"/>
        <end position="385"/>
    </location>
</feature>
<organism evidence="2">
    <name type="scientific">Sarcoptes scabiei</name>
    <name type="common">Itch mite</name>
    <name type="synonym">Acarus scabiei</name>
    <dbReference type="NCBI Taxonomy" id="52283"/>
    <lineage>
        <taxon>Eukaryota</taxon>
        <taxon>Metazoa</taxon>
        <taxon>Ecdysozoa</taxon>
        <taxon>Arthropoda</taxon>
        <taxon>Chelicerata</taxon>
        <taxon>Arachnida</taxon>
        <taxon>Acari</taxon>
        <taxon>Acariformes</taxon>
        <taxon>Sarcoptiformes</taxon>
        <taxon>Astigmata</taxon>
        <taxon>Psoroptidia</taxon>
        <taxon>Sarcoptoidea</taxon>
        <taxon>Sarcoptidae</taxon>
        <taxon>Sarcoptinae</taxon>
        <taxon>Sarcoptes</taxon>
    </lineage>
</organism>
<name>A0A834RC18_SARSC</name>
<feature type="compositionally biased region" description="Low complexity" evidence="1">
    <location>
        <begin position="403"/>
        <end position="419"/>
    </location>
</feature>
<dbReference type="AlphaFoldDB" id="A0A834RC18"/>
<evidence type="ECO:0000313" key="4">
    <source>
        <dbReference type="Proteomes" id="UP000070412"/>
    </source>
</evidence>
<feature type="region of interest" description="Disordered" evidence="1">
    <location>
        <begin position="43"/>
        <end position="67"/>
    </location>
</feature>
<reference evidence="3" key="3">
    <citation type="submission" date="2022-06" db="UniProtKB">
        <authorList>
            <consortium name="EnsemblMetazoa"/>
        </authorList>
    </citation>
    <scope>IDENTIFICATION</scope>
</reference>
<feature type="region of interest" description="Disordered" evidence="1">
    <location>
        <begin position="356"/>
        <end position="433"/>
    </location>
</feature>
<reference evidence="2" key="2">
    <citation type="submission" date="2020-01" db="EMBL/GenBank/DDBJ databases">
        <authorList>
            <person name="Korhonen P.K.K."/>
            <person name="Guangxu M.G."/>
            <person name="Wang T.W."/>
            <person name="Stroehlein A.J.S."/>
            <person name="Young N.D."/>
            <person name="Ang C.-S.A."/>
            <person name="Fernando D.W.F."/>
            <person name="Lu H.L."/>
            <person name="Taylor S.T."/>
            <person name="Ehtesham M.E.M."/>
            <person name="Najaraj S.H.N."/>
            <person name="Harsha G.H.G."/>
            <person name="Madugundu A.M."/>
            <person name="Renuse S.R."/>
            <person name="Holt D.H."/>
            <person name="Pandey A.P."/>
            <person name="Papenfuss A.P."/>
            <person name="Gasser R.B.G."/>
            <person name="Fischer K.F."/>
        </authorList>
    </citation>
    <scope>NUCLEOTIDE SEQUENCE</scope>
    <source>
        <strain evidence="2">SSS_KF_BRIS2020</strain>
    </source>
</reference>
<evidence type="ECO:0000256" key="1">
    <source>
        <dbReference type="SAM" id="MobiDB-lite"/>
    </source>
</evidence>
<feature type="region of interest" description="Disordered" evidence="1">
    <location>
        <begin position="273"/>
        <end position="316"/>
    </location>
</feature>
<dbReference type="EnsemblMetazoa" id="SSS_2495s_mrna">
    <property type="protein sequence ID" value="KAF7492907.1"/>
    <property type="gene ID" value="SSS_2495"/>
</dbReference>
<keyword evidence="4" id="KW-1185">Reference proteome</keyword>
<proteinExistence type="predicted"/>
<evidence type="ECO:0000313" key="3">
    <source>
        <dbReference type="EnsemblMetazoa" id="KAF7492907.1"/>
    </source>
</evidence>
<protein>
    <submittedName>
        <fullName evidence="2 3">Uncharacterized protein</fullName>
    </submittedName>
</protein>
<evidence type="ECO:0000313" key="2">
    <source>
        <dbReference type="EMBL" id="KAF7492907.1"/>
    </source>
</evidence>
<accession>A0A834RC18</accession>
<feature type="compositionally biased region" description="Low complexity" evidence="1">
    <location>
        <begin position="294"/>
        <end position="316"/>
    </location>
</feature>
<gene>
    <name evidence="2" type="ORF">SSS_2495</name>
</gene>
<sequence>MPLQSSIINTKIDSDIYDHIDHDGGIDGQIKNNQRMTNQREQNHYDNDVGDSNSKVRLQTDDGEDRDDVFSDAEYSDFIQRRESDRHITNKSNRRSMFRFTLFGPSSPSSSTSIGNILIRSLGPFIGERFKSKFYSNHQSDDQIKECKPKESQFYDQKDLFPIVSFESKPLSTSSSSSTNQQLFEIDSNSELAENRQQLARSQSGEAVLLVSPNQQQQHYPQNIVCFSSGGENSSSKQQKTAEYDLKTVANVQQSSNDFGEKNFNSLSSNCSPIKRNDLNGKNNCPLNPPKLPPQSSSSSSSSSSSTTISLSTPSSSVLLQNRNASTVCSGNFSQDYRNNLANNLSSLPQQSIGNNIINNNNSNNHNNFSINNNLNSSNNNNFVQNHHHHQHHYLPQYQQQANLNPSNSNSSSPTKSLNGAKRSSDGLATPRP</sequence>
<dbReference type="EMBL" id="WVUK01000056">
    <property type="protein sequence ID" value="KAF7492907.1"/>
    <property type="molecule type" value="Genomic_DNA"/>
</dbReference>